<keyword evidence="6" id="KW-0378">Hydrolase</keyword>
<evidence type="ECO:0000256" key="6">
    <source>
        <dbReference type="ARBA" id="ARBA00022801"/>
    </source>
</evidence>
<sequence length="305" mass="35240">ELVHPSLRHNSRFRIDDRVASTIHYLTHSDGFDTTAVVFGISKTRAYEYYNEVILVLQLCFLAEVVHMPRTQADWDEVRMGFEGHGFPNVYGTLDGSLIAVKRFADFTGWYCRKGFTAFNMQAVVDHRLRFMSYSLRSGSQNDKALFNNSKFGQTCHRMVPRGGCFLGDAGYKLYAHIMTTYPINDDMPNDEVNYNLLHSRTRMAVERAFGRWKNMFRVFKTDLLHHHPKDMARMIEATLVLHNWFIEYGVADEAADEAPDNPEDYPEWMHIGGDIVFDSDRNLVDGDSAIRARDRIKEYLVGLM</sequence>
<evidence type="ECO:0000256" key="4">
    <source>
        <dbReference type="ARBA" id="ARBA00022722"/>
    </source>
</evidence>
<dbReference type="Pfam" id="PF13359">
    <property type="entry name" value="DDE_Tnp_4"/>
    <property type="match status" value="1"/>
</dbReference>
<keyword evidence="7" id="KW-0539">Nucleus</keyword>
<dbReference type="PANTHER" id="PTHR22930:SF85">
    <property type="entry name" value="GH03217P-RELATED"/>
    <property type="match status" value="1"/>
</dbReference>
<protein>
    <recommendedName>
        <fullName evidence="8">DDE Tnp4 domain-containing protein</fullName>
    </recommendedName>
</protein>
<dbReference type="InterPro" id="IPR027806">
    <property type="entry name" value="HARBI1_dom"/>
</dbReference>
<evidence type="ECO:0000313" key="10">
    <source>
        <dbReference type="Proteomes" id="UP000469452"/>
    </source>
</evidence>
<dbReference type="PANTHER" id="PTHR22930">
    <property type="match status" value="1"/>
</dbReference>
<organism evidence="9 10">
    <name type="scientific">Aphanomyces astaci</name>
    <name type="common">Crayfish plague agent</name>
    <dbReference type="NCBI Taxonomy" id="112090"/>
    <lineage>
        <taxon>Eukaryota</taxon>
        <taxon>Sar</taxon>
        <taxon>Stramenopiles</taxon>
        <taxon>Oomycota</taxon>
        <taxon>Saprolegniomycetes</taxon>
        <taxon>Saprolegniales</taxon>
        <taxon>Verrucalvaceae</taxon>
        <taxon>Aphanomyces</taxon>
    </lineage>
</organism>
<dbReference type="GO" id="GO:0005634">
    <property type="term" value="C:nucleus"/>
    <property type="evidence" value="ECO:0007669"/>
    <property type="project" value="UniProtKB-SubCell"/>
</dbReference>
<evidence type="ECO:0000256" key="2">
    <source>
        <dbReference type="ARBA" id="ARBA00004123"/>
    </source>
</evidence>
<evidence type="ECO:0000259" key="8">
    <source>
        <dbReference type="Pfam" id="PF13359"/>
    </source>
</evidence>
<evidence type="ECO:0000256" key="1">
    <source>
        <dbReference type="ARBA" id="ARBA00001968"/>
    </source>
</evidence>
<dbReference type="GO" id="GO:0046872">
    <property type="term" value="F:metal ion binding"/>
    <property type="evidence" value="ECO:0007669"/>
    <property type="project" value="UniProtKB-KW"/>
</dbReference>
<evidence type="ECO:0000256" key="5">
    <source>
        <dbReference type="ARBA" id="ARBA00022723"/>
    </source>
</evidence>
<comment type="caution">
    <text evidence="9">The sequence shown here is derived from an EMBL/GenBank/DDBJ whole genome shotgun (WGS) entry which is preliminary data.</text>
</comment>
<dbReference type="EMBL" id="VJMI01019788">
    <property type="protein sequence ID" value="KAF0706411.1"/>
    <property type="molecule type" value="Genomic_DNA"/>
</dbReference>
<evidence type="ECO:0000256" key="3">
    <source>
        <dbReference type="ARBA" id="ARBA00006958"/>
    </source>
</evidence>
<reference evidence="9 10" key="1">
    <citation type="submission" date="2019-06" db="EMBL/GenBank/DDBJ databases">
        <title>Genomics analysis of Aphanomyces spp. identifies a new class of oomycete effector associated with host adaptation.</title>
        <authorList>
            <person name="Gaulin E."/>
        </authorList>
    </citation>
    <scope>NUCLEOTIDE SEQUENCE [LARGE SCALE GENOMIC DNA]</scope>
    <source>
        <strain evidence="9 10">E</strain>
    </source>
</reference>
<feature type="domain" description="DDE Tnp4" evidence="8">
    <location>
        <begin position="94"/>
        <end position="244"/>
    </location>
</feature>
<gene>
    <name evidence="9" type="ORF">AaE_014122</name>
</gene>
<evidence type="ECO:0000256" key="7">
    <source>
        <dbReference type="ARBA" id="ARBA00023242"/>
    </source>
</evidence>
<keyword evidence="5" id="KW-0479">Metal-binding</keyword>
<dbReference type="InterPro" id="IPR045249">
    <property type="entry name" value="HARBI1-like"/>
</dbReference>
<accession>A0A6A4Z1H0</accession>
<dbReference type="AlphaFoldDB" id="A0A6A4Z1H0"/>
<proteinExistence type="inferred from homology"/>
<dbReference type="GO" id="GO:0004518">
    <property type="term" value="F:nuclease activity"/>
    <property type="evidence" value="ECO:0007669"/>
    <property type="project" value="UniProtKB-KW"/>
</dbReference>
<comment type="cofactor">
    <cofactor evidence="1">
        <name>a divalent metal cation</name>
        <dbReference type="ChEBI" id="CHEBI:60240"/>
    </cofactor>
</comment>
<name>A0A6A4Z1H0_APHAT</name>
<comment type="similarity">
    <text evidence="3">Belongs to the HARBI1 family.</text>
</comment>
<dbReference type="VEuPathDB" id="FungiDB:H257_02260"/>
<dbReference type="GO" id="GO:0016787">
    <property type="term" value="F:hydrolase activity"/>
    <property type="evidence" value="ECO:0007669"/>
    <property type="project" value="UniProtKB-KW"/>
</dbReference>
<keyword evidence="4" id="KW-0540">Nuclease</keyword>
<comment type="subcellular location">
    <subcellularLocation>
        <location evidence="2">Nucleus</location>
    </subcellularLocation>
</comment>
<feature type="non-terminal residue" evidence="9">
    <location>
        <position position="1"/>
    </location>
</feature>
<evidence type="ECO:0000313" key="9">
    <source>
        <dbReference type="EMBL" id="KAF0706411.1"/>
    </source>
</evidence>
<dbReference type="Proteomes" id="UP000469452">
    <property type="component" value="Unassembled WGS sequence"/>
</dbReference>